<evidence type="ECO:0000256" key="12">
    <source>
        <dbReference type="ARBA" id="ARBA00022801"/>
    </source>
</evidence>
<dbReference type="PANTHER" id="PTHR12053">
    <property type="entry name" value="PROTEASE FAMILY M28 PLASMA GLUTAMATE CARBOXYPEPTIDASE-RELATED"/>
    <property type="match status" value="1"/>
</dbReference>
<keyword evidence="11 22" id="KW-0732">Signal</keyword>
<evidence type="ECO:0000256" key="17">
    <source>
        <dbReference type="ARBA" id="ARBA00023145"/>
    </source>
</evidence>
<dbReference type="CDD" id="cd03883">
    <property type="entry name" value="M28_Pgcp_like"/>
    <property type="match status" value="1"/>
</dbReference>
<comment type="subcellular location">
    <subcellularLocation>
        <location evidence="1">Endoplasmic reticulum</location>
    </subcellularLocation>
    <subcellularLocation>
        <location evidence="3">Golgi apparatus</location>
    </subcellularLocation>
    <subcellularLocation>
        <location evidence="2">Lysosome</location>
    </subcellularLocation>
    <subcellularLocation>
        <location evidence="4">Secreted</location>
    </subcellularLocation>
</comment>
<keyword evidence="12" id="KW-0378">Hydrolase</keyword>
<dbReference type="FunFam" id="3.40.630.10:FF:000036">
    <property type="entry name" value="Carboxypeptidase Q"/>
    <property type="match status" value="1"/>
</dbReference>
<keyword evidence="15" id="KW-0333">Golgi apparatus</keyword>
<keyword evidence="8" id="KW-0121">Carboxypeptidase</keyword>
<name>A0A4D5S338_IXOSC</name>
<feature type="domain" description="Peptidase M28" evidence="23">
    <location>
        <begin position="278"/>
        <end position="467"/>
    </location>
</feature>
<keyword evidence="24" id="KW-0675">Receptor</keyword>
<feature type="signal peptide" evidence="22">
    <location>
        <begin position="1"/>
        <end position="21"/>
    </location>
</feature>
<evidence type="ECO:0000256" key="18">
    <source>
        <dbReference type="ARBA" id="ARBA00023180"/>
    </source>
</evidence>
<dbReference type="SUPFAM" id="SSF53187">
    <property type="entry name" value="Zn-dependent exopeptidases"/>
    <property type="match status" value="1"/>
</dbReference>
<evidence type="ECO:0000256" key="8">
    <source>
        <dbReference type="ARBA" id="ARBA00022645"/>
    </source>
</evidence>
<evidence type="ECO:0000256" key="22">
    <source>
        <dbReference type="SAM" id="SignalP"/>
    </source>
</evidence>
<keyword evidence="7" id="KW-0964">Secreted</keyword>
<dbReference type="FunFam" id="3.50.30.30:FF:000009">
    <property type="entry name" value="Carboxypeptidase Q"/>
    <property type="match status" value="1"/>
</dbReference>
<dbReference type="GO" id="GO:0070573">
    <property type="term" value="F:metallodipeptidase activity"/>
    <property type="evidence" value="ECO:0007669"/>
    <property type="project" value="InterPro"/>
</dbReference>
<keyword evidence="10" id="KW-0479">Metal-binding</keyword>
<evidence type="ECO:0000256" key="10">
    <source>
        <dbReference type="ARBA" id="ARBA00022723"/>
    </source>
</evidence>
<evidence type="ECO:0000256" key="4">
    <source>
        <dbReference type="ARBA" id="ARBA00004613"/>
    </source>
</evidence>
<protein>
    <recommendedName>
        <fullName evidence="6">Carboxypeptidase Q</fullName>
    </recommendedName>
    <alternativeName>
        <fullName evidence="21">Plasma glutamate carboxypeptidase</fullName>
    </alternativeName>
</protein>
<keyword evidence="9" id="KW-0645">Protease</keyword>
<dbReference type="GO" id="GO:0005794">
    <property type="term" value="C:Golgi apparatus"/>
    <property type="evidence" value="ECO:0007669"/>
    <property type="project" value="UniProtKB-SubCell"/>
</dbReference>
<dbReference type="EMBL" id="GHJT01009453">
    <property type="protein sequence ID" value="MOY43424.1"/>
    <property type="molecule type" value="Transcribed_RNA"/>
</dbReference>
<evidence type="ECO:0000256" key="2">
    <source>
        <dbReference type="ARBA" id="ARBA00004371"/>
    </source>
</evidence>
<dbReference type="GO" id="GO:0005576">
    <property type="term" value="C:extracellular region"/>
    <property type="evidence" value="ECO:0007669"/>
    <property type="project" value="UniProtKB-SubCell"/>
</dbReference>
<dbReference type="OrthoDB" id="10013407at2759"/>
<sequence>MNVLQGLALLVGVLLIRQAAASSGPDHLPYSWCNNSTQLSDKLVAEIHGYGPVVAAIIERVMQGPEQNQTYEELANFVDRFGARMAGSRNLENAIDYMVALLGRRGLDTVYTEDAEVPHWVRGNESAWLLKPRLQKLSILGLGGSVGTPPEGIMAPVLVVKSFDELRAKAHQARGKIVVFNEDYTSYSSTVAYREDGASAARQAGAVAALVRSVTPFSIGSPHTGWMTYGENNAARIPSACITVEDAEFLERLQQRGVEMKIQLVMDAKNLPHTTSRNTLAELRGSTVPDEVVLVSGHLDSWDVGQGAMDDGGGAFIAWRALAVLRSLGLRPRRTLRCVLWTGEEEGIWGGRAYYKRHQSEAPNMNVVMESDMGTFKPLGLMLASANPTARCMAEHVLGLMAALNATRLRLGDDGPDTKQWVERGVPGATLDTANEKYFYFHHTDGDTMTVEDPVNLDLCTAFWAAVAFVFADLSERLPR</sequence>
<dbReference type="PANTHER" id="PTHR12053:SF3">
    <property type="entry name" value="CARBOXYPEPTIDASE Q"/>
    <property type="match status" value="1"/>
</dbReference>
<dbReference type="GO" id="GO:0004180">
    <property type="term" value="F:carboxypeptidase activity"/>
    <property type="evidence" value="ECO:0007669"/>
    <property type="project" value="UniProtKB-KW"/>
</dbReference>
<dbReference type="InterPro" id="IPR039866">
    <property type="entry name" value="CPQ"/>
</dbReference>
<evidence type="ECO:0000313" key="24">
    <source>
        <dbReference type="EMBL" id="MOY43424.1"/>
    </source>
</evidence>
<evidence type="ECO:0000256" key="3">
    <source>
        <dbReference type="ARBA" id="ARBA00004555"/>
    </source>
</evidence>
<dbReference type="GO" id="GO:0006508">
    <property type="term" value="P:proteolysis"/>
    <property type="evidence" value="ECO:0007669"/>
    <property type="project" value="UniProtKB-KW"/>
</dbReference>
<evidence type="ECO:0000256" key="16">
    <source>
        <dbReference type="ARBA" id="ARBA00023049"/>
    </source>
</evidence>
<dbReference type="Pfam" id="PF04389">
    <property type="entry name" value="Peptidase_M28"/>
    <property type="match status" value="1"/>
</dbReference>
<evidence type="ECO:0000256" key="5">
    <source>
        <dbReference type="ARBA" id="ARBA00010918"/>
    </source>
</evidence>
<evidence type="ECO:0000256" key="19">
    <source>
        <dbReference type="ARBA" id="ARBA00023228"/>
    </source>
</evidence>
<proteinExistence type="inferred from homology"/>
<dbReference type="Gene3D" id="3.40.630.10">
    <property type="entry name" value="Zn peptidases"/>
    <property type="match status" value="1"/>
</dbReference>
<comment type="similarity">
    <text evidence="5">Belongs to the peptidase M28 family.</text>
</comment>
<evidence type="ECO:0000256" key="6">
    <source>
        <dbReference type="ARBA" id="ARBA00014116"/>
    </source>
</evidence>
<dbReference type="InterPro" id="IPR007484">
    <property type="entry name" value="Peptidase_M28"/>
</dbReference>
<evidence type="ECO:0000256" key="9">
    <source>
        <dbReference type="ARBA" id="ARBA00022670"/>
    </source>
</evidence>
<dbReference type="VEuPathDB" id="VectorBase:ISCW002672"/>
<evidence type="ECO:0000256" key="14">
    <source>
        <dbReference type="ARBA" id="ARBA00022833"/>
    </source>
</evidence>
<keyword evidence="18" id="KW-0325">Glycoprotein</keyword>
<dbReference type="VEuPathDB" id="VectorBase:ISCI002672"/>
<dbReference type="Gene3D" id="3.50.30.30">
    <property type="match status" value="1"/>
</dbReference>
<evidence type="ECO:0000259" key="23">
    <source>
        <dbReference type="Pfam" id="PF04389"/>
    </source>
</evidence>
<keyword evidence="17" id="KW-0865">Zymogen</keyword>
<dbReference type="GO" id="GO:0046872">
    <property type="term" value="F:metal ion binding"/>
    <property type="evidence" value="ECO:0007669"/>
    <property type="project" value="UniProtKB-KW"/>
</dbReference>
<organism evidence="24">
    <name type="scientific">Ixodes scapularis</name>
    <name type="common">Black-legged tick</name>
    <name type="synonym">Deer tick</name>
    <dbReference type="NCBI Taxonomy" id="6945"/>
    <lineage>
        <taxon>Eukaryota</taxon>
        <taxon>Metazoa</taxon>
        <taxon>Ecdysozoa</taxon>
        <taxon>Arthropoda</taxon>
        <taxon>Chelicerata</taxon>
        <taxon>Arachnida</taxon>
        <taxon>Acari</taxon>
        <taxon>Parasitiformes</taxon>
        <taxon>Ixodida</taxon>
        <taxon>Ixodoidea</taxon>
        <taxon>Ixodidae</taxon>
        <taxon>Ixodinae</taxon>
        <taxon>Ixodes</taxon>
    </lineage>
</organism>
<reference evidence="24" key="1">
    <citation type="submission" date="2019-04" db="EMBL/GenBank/DDBJ databases">
        <title>An insight into the mialome of Ixodes scapularis.</title>
        <authorList>
            <person name="Ribeiro J.M."/>
            <person name="Mather T.N."/>
            <person name="Karim S."/>
        </authorList>
    </citation>
    <scope>NUCLEOTIDE SEQUENCE</scope>
</reference>
<accession>A0A4D5S338</accession>
<comment type="subunit">
    <text evidence="20">Homodimer. The monomeric form is inactive while the homodimer is active.</text>
</comment>
<evidence type="ECO:0000256" key="1">
    <source>
        <dbReference type="ARBA" id="ARBA00004240"/>
    </source>
</evidence>
<keyword evidence="16" id="KW-0482">Metalloprotease</keyword>
<evidence type="ECO:0000256" key="13">
    <source>
        <dbReference type="ARBA" id="ARBA00022824"/>
    </source>
</evidence>
<evidence type="ECO:0000256" key="20">
    <source>
        <dbReference type="ARBA" id="ARBA00025833"/>
    </source>
</evidence>
<keyword evidence="13" id="KW-0256">Endoplasmic reticulum</keyword>
<dbReference type="VEuPathDB" id="VectorBase:ISCP_033613"/>
<feature type="chain" id="PRO_5020037436" description="Carboxypeptidase Q" evidence="22">
    <location>
        <begin position="22"/>
        <end position="480"/>
    </location>
</feature>
<keyword evidence="14" id="KW-0862">Zinc</keyword>
<evidence type="ECO:0000256" key="15">
    <source>
        <dbReference type="ARBA" id="ARBA00023034"/>
    </source>
</evidence>
<evidence type="ECO:0000256" key="11">
    <source>
        <dbReference type="ARBA" id="ARBA00022729"/>
    </source>
</evidence>
<dbReference type="GO" id="GO:0005783">
    <property type="term" value="C:endoplasmic reticulum"/>
    <property type="evidence" value="ECO:0007669"/>
    <property type="project" value="UniProtKB-SubCell"/>
</dbReference>
<dbReference type="GO" id="GO:0005764">
    <property type="term" value="C:lysosome"/>
    <property type="evidence" value="ECO:0007669"/>
    <property type="project" value="UniProtKB-SubCell"/>
</dbReference>
<keyword evidence="19" id="KW-0458">Lysosome</keyword>
<dbReference type="AlphaFoldDB" id="A0A4D5S338"/>
<evidence type="ECO:0000256" key="7">
    <source>
        <dbReference type="ARBA" id="ARBA00022525"/>
    </source>
</evidence>
<evidence type="ECO:0000256" key="21">
    <source>
        <dbReference type="ARBA" id="ARBA00033328"/>
    </source>
</evidence>